<dbReference type="OrthoDB" id="465673at2"/>
<sequence length="187" mass="20274">MTEDMLTAKIAHGFDHLDADGDGLLSEDDHVLLGKRAAAELGHAPGSPEESWIINAYLAIWNGLHRPHLPEGIDAIDKATFVASTRTLAEDPEAAEATVGQLARTFHAIADADASGDVSREEFKSFSRSHFPGLSDEDIATAFKHLDLDGDGTLTEEEFVAAIVEYWSSTDPDAPGNWWMGEPVYAR</sequence>
<dbReference type="PROSITE" id="PS50222">
    <property type="entry name" value="EF_HAND_2"/>
    <property type="match status" value="1"/>
</dbReference>
<dbReference type="Pfam" id="PF13833">
    <property type="entry name" value="EF-hand_8"/>
    <property type="match status" value="1"/>
</dbReference>
<accession>A0A426UYG0</accession>
<dbReference type="PROSITE" id="PS00018">
    <property type="entry name" value="EF_HAND_1"/>
    <property type="match status" value="2"/>
</dbReference>
<comment type="caution">
    <text evidence="2">The sequence shown here is derived from an EMBL/GenBank/DDBJ whole genome shotgun (WGS) entry which is preliminary data.</text>
</comment>
<evidence type="ECO:0000313" key="2">
    <source>
        <dbReference type="EMBL" id="RRR99606.1"/>
    </source>
</evidence>
<dbReference type="AlphaFoldDB" id="A0A426UYG0"/>
<dbReference type="InterPro" id="IPR011992">
    <property type="entry name" value="EF-hand-dom_pair"/>
</dbReference>
<dbReference type="EMBL" id="RSEB01000003">
    <property type="protein sequence ID" value="RRR99606.1"/>
    <property type="molecule type" value="Genomic_DNA"/>
</dbReference>
<dbReference type="Gene3D" id="1.10.238.10">
    <property type="entry name" value="EF-hand"/>
    <property type="match status" value="1"/>
</dbReference>
<organism evidence="2 3">
    <name type="scientific">Glycomyces terrestris</name>
    <dbReference type="NCBI Taxonomy" id="2493553"/>
    <lineage>
        <taxon>Bacteria</taxon>
        <taxon>Bacillati</taxon>
        <taxon>Actinomycetota</taxon>
        <taxon>Actinomycetes</taxon>
        <taxon>Glycomycetales</taxon>
        <taxon>Glycomycetaceae</taxon>
        <taxon>Glycomyces</taxon>
    </lineage>
</organism>
<evidence type="ECO:0000313" key="3">
    <source>
        <dbReference type="Proteomes" id="UP000277256"/>
    </source>
</evidence>
<reference evidence="2 3" key="1">
    <citation type="submission" date="2018-12" db="EMBL/GenBank/DDBJ databases">
        <title>Glycomyces sp. YIM 121974 draft genome.</title>
        <authorList>
            <person name="Li Q."/>
        </authorList>
    </citation>
    <scope>NUCLEOTIDE SEQUENCE [LARGE SCALE GENOMIC DNA]</scope>
    <source>
        <strain evidence="2 3">YIM 121974</strain>
    </source>
</reference>
<dbReference type="CDD" id="cd00051">
    <property type="entry name" value="EFh"/>
    <property type="match status" value="1"/>
</dbReference>
<dbReference type="SUPFAM" id="SSF47473">
    <property type="entry name" value="EF-hand"/>
    <property type="match status" value="1"/>
</dbReference>
<dbReference type="SMART" id="SM00054">
    <property type="entry name" value="EFh"/>
    <property type="match status" value="3"/>
</dbReference>
<dbReference type="RefSeq" id="WP_125248116.1">
    <property type="nucleotide sequence ID" value="NZ_RSEB01000003.1"/>
</dbReference>
<dbReference type="Proteomes" id="UP000277256">
    <property type="component" value="Unassembled WGS sequence"/>
</dbReference>
<name>A0A426UYG0_9ACTN</name>
<keyword evidence="3" id="KW-1185">Reference proteome</keyword>
<dbReference type="GO" id="GO:0005509">
    <property type="term" value="F:calcium ion binding"/>
    <property type="evidence" value="ECO:0007669"/>
    <property type="project" value="InterPro"/>
</dbReference>
<protein>
    <submittedName>
        <fullName evidence="2">EF-hand domain-containing protein</fullName>
    </submittedName>
</protein>
<dbReference type="InterPro" id="IPR018247">
    <property type="entry name" value="EF_Hand_1_Ca_BS"/>
</dbReference>
<dbReference type="InterPro" id="IPR002048">
    <property type="entry name" value="EF_hand_dom"/>
</dbReference>
<evidence type="ECO:0000259" key="1">
    <source>
        <dbReference type="PROSITE" id="PS50222"/>
    </source>
</evidence>
<feature type="domain" description="EF-hand" evidence="1">
    <location>
        <begin position="134"/>
        <end position="169"/>
    </location>
</feature>
<gene>
    <name evidence="2" type="ORF">EIW28_13000</name>
</gene>
<proteinExistence type="predicted"/>